<gene>
    <name evidence="2" type="ORF">L1049_023107</name>
</gene>
<protein>
    <submittedName>
        <fullName evidence="2">Uncharacterized protein</fullName>
    </submittedName>
</protein>
<dbReference type="PANTHER" id="PTHR36810">
    <property type="entry name" value="BNACNNG47150D PROTEIN"/>
    <property type="match status" value="1"/>
</dbReference>
<proteinExistence type="predicted"/>
<dbReference type="EMBL" id="JBBPBK010000011">
    <property type="protein sequence ID" value="KAK9275835.1"/>
    <property type="molecule type" value="Genomic_DNA"/>
</dbReference>
<dbReference type="Proteomes" id="UP001415857">
    <property type="component" value="Unassembled WGS sequence"/>
</dbReference>
<evidence type="ECO:0000256" key="1">
    <source>
        <dbReference type="SAM" id="MobiDB-lite"/>
    </source>
</evidence>
<reference evidence="2 3" key="1">
    <citation type="journal article" date="2024" name="Plant J.">
        <title>Genome sequences and population genomics reveal climatic adaptation and genomic divergence between two closely related sweetgum species.</title>
        <authorList>
            <person name="Xu W.Q."/>
            <person name="Ren C.Q."/>
            <person name="Zhang X.Y."/>
            <person name="Comes H.P."/>
            <person name="Liu X.H."/>
            <person name="Li Y.G."/>
            <person name="Kettle C.J."/>
            <person name="Jalonen R."/>
            <person name="Gaisberger H."/>
            <person name="Ma Y.Z."/>
            <person name="Qiu Y.X."/>
        </authorList>
    </citation>
    <scope>NUCLEOTIDE SEQUENCE [LARGE SCALE GENOMIC DNA]</scope>
    <source>
        <strain evidence="2">Hangzhou</strain>
    </source>
</reference>
<dbReference type="PANTHER" id="PTHR36810:SF1">
    <property type="entry name" value="OS05G0232200 PROTEIN"/>
    <property type="match status" value="1"/>
</dbReference>
<name>A0AAP0RDL9_LIQFO</name>
<comment type="caution">
    <text evidence="2">The sequence shown here is derived from an EMBL/GenBank/DDBJ whole genome shotgun (WGS) entry which is preliminary data.</text>
</comment>
<dbReference type="AlphaFoldDB" id="A0AAP0RDL9"/>
<evidence type="ECO:0000313" key="3">
    <source>
        <dbReference type="Proteomes" id="UP001415857"/>
    </source>
</evidence>
<sequence length="316" mass="34529">MPGTIQVSVLEFVDLPSSLPSSSISIKVTMGKREYQTWDKGDFSFPLVTLREKLIVTLQDADGNEISHTGVETMTVVQKGLWDDYFPLEGGGHVHMKLQFILSEEDRNRIRIMRESALKKKHGKLLNHSPQSLETAGTVGSSLGHSHDISDSQKSLLQIEAVSVGEGATQAVLVSNPVNFHEDPKSGNGIKGRIHLDQKQTTPIYTDRSEETTSTASVLQEVKADLNEVNSGALIEEIETQSPPDDVLAKPINAEEASSPMLSSEPVVAAKSNPISSKRDKYQTHDTEKQGPLGKTPSNVRKMISAFETSQSQVFP</sequence>
<accession>A0AAP0RDL9</accession>
<feature type="compositionally biased region" description="Basic and acidic residues" evidence="1">
    <location>
        <begin position="277"/>
        <end position="289"/>
    </location>
</feature>
<feature type="region of interest" description="Disordered" evidence="1">
    <location>
        <begin position="256"/>
        <end position="302"/>
    </location>
</feature>
<organism evidence="2 3">
    <name type="scientific">Liquidambar formosana</name>
    <name type="common">Formosan gum</name>
    <dbReference type="NCBI Taxonomy" id="63359"/>
    <lineage>
        <taxon>Eukaryota</taxon>
        <taxon>Viridiplantae</taxon>
        <taxon>Streptophyta</taxon>
        <taxon>Embryophyta</taxon>
        <taxon>Tracheophyta</taxon>
        <taxon>Spermatophyta</taxon>
        <taxon>Magnoliopsida</taxon>
        <taxon>eudicotyledons</taxon>
        <taxon>Gunneridae</taxon>
        <taxon>Pentapetalae</taxon>
        <taxon>Saxifragales</taxon>
        <taxon>Altingiaceae</taxon>
        <taxon>Liquidambar</taxon>
    </lineage>
</organism>
<evidence type="ECO:0000313" key="2">
    <source>
        <dbReference type="EMBL" id="KAK9275835.1"/>
    </source>
</evidence>
<keyword evidence="3" id="KW-1185">Reference proteome</keyword>